<sequence>MKMARSGASASLIDEKKIYVFGGCWDVADSSNWVEVYDLQTDTWEFLSVFTPKMPLKIRQSVVTDNNKHVHAVDEDGQIFNFSATECAFESDGRRESNPENRSNWLFAVGDTIFCRGTGGKILWRFPSQLDWKEVHGLEELQQQHSGFDIIKMLIHSNERMAILWEARPQGPQHILELWYAEISMVRGCIDGVLEVLGTIEWSGPIFSDSSVTGLNLLFAETFYL</sequence>
<name>R0FL86_9BRAS</name>
<dbReference type="InterPro" id="IPR015915">
    <property type="entry name" value="Kelch-typ_b-propeller"/>
</dbReference>
<dbReference type="SUPFAM" id="SSF117281">
    <property type="entry name" value="Kelch motif"/>
    <property type="match status" value="1"/>
</dbReference>
<dbReference type="InterPro" id="IPR050354">
    <property type="entry name" value="F-box/kelch-repeat_ARATH"/>
</dbReference>
<dbReference type="InterPro" id="IPR057499">
    <property type="entry name" value="Kelch_FKB95"/>
</dbReference>
<reference evidence="3" key="1">
    <citation type="journal article" date="2013" name="Nat. Genet.">
        <title>The Capsella rubella genome and the genomic consequences of rapid mating system evolution.</title>
        <authorList>
            <person name="Slotte T."/>
            <person name="Hazzouri K.M."/>
            <person name="Agren J.A."/>
            <person name="Koenig D."/>
            <person name="Maumus F."/>
            <person name="Guo Y.L."/>
            <person name="Steige K."/>
            <person name="Platts A.E."/>
            <person name="Escobar J.S."/>
            <person name="Newman L.K."/>
            <person name="Wang W."/>
            <person name="Mandakova T."/>
            <person name="Vello E."/>
            <person name="Smith L.M."/>
            <person name="Henz S.R."/>
            <person name="Steffen J."/>
            <person name="Takuno S."/>
            <person name="Brandvain Y."/>
            <person name="Coop G."/>
            <person name="Andolfatto P."/>
            <person name="Hu T.T."/>
            <person name="Blanchette M."/>
            <person name="Clark R.M."/>
            <person name="Quesneville H."/>
            <person name="Nordborg M."/>
            <person name="Gaut B.S."/>
            <person name="Lysak M.A."/>
            <person name="Jenkins J."/>
            <person name="Grimwood J."/>
            <person name="Chapman J."/>
            <person name="Prochnik S."/>
            <person name="Shu S."/>
            <person name="Rokhsar D."/>
            <person name="Schmutz J."/>
            <person name="Weigel D."/>
            <person name="Wright S.I."/>
        </authorList>
    </citation>
    <scope>NUCLEOTIDE SEQUENCE [LARGE SCALE GENOMIC DNA]</scope>
    <source>
        <strain evidence="3">cv. Monte Gargano</strain>
    </source>
</reference>
<dbReference type="OrthoDB" id="1104711at2759"/>
<dbReference type="KEGG" id="crb:17882523"/>
<organism evidence="2 3">
    <name type="scientific">Capsella rubella</name>
    <dbReference type="NCBI Taxonomy" id="81985"/>
    <lineage>
        <taxon>Eukaryota</taxon>
        <taxon>Viridiplantae</taxon>
        <taxon>Streptophyta</taxon>
        <taxon>Embryophyta</taxon>
        <taxon>Tracheophyta</taxon>
        <taxon>Spermatophyta</taxon>
        <taxon>Magnoliopsida</taxon>
        <taxon>eudicotyledons</taxon>
        <taxon>Gunneridae</taxon>
        <taxon>Pentapetalae</taxon>
        <taxon>rosids</taxon>
        <taxon>malvids</taxon>
        <taxon>Brassicales</taxon>
        <taxon>Brassicaceae</taxon>
        <taxon>Camelineae</taxon>
        <taxon>Capsella</taxon>
    </lineage>
</organism>
<accession>R0FL86</accession>
<dbReference type="Pfam" id="PF25210">
    <property type="entry name" value="Kelch_FKB95"/>
    <property type="match status" value="1"/>
</dbReference>
<feature type="domain" description="FKB95-like N-terminal Kelch" evidence="1">
    <location>
        <begin position="1"/>
        <end position="205"/>
    </location>
</feature>
<dbReference type="Gene3D" id="2.130.10.80">
    <property type="entry name" value="Galactose oxidase/kelch, beta-propeller"/>
    <property type="match status" value="1"/>
</dbReference>
<dbReference type="AlphaFoldDB" id="R0FL86"/>
<evidence type="ECO:0000313" key="2">
    <source>
        <dbReference type="EMBL" id="EOA22741.1"/>
    </source>
</evidence>
<dbReference type="PANTHER" id="PTHR24414:SF147">
    <property type="entry name" value="(RAPE) HYPOTHETICAL PROTEIN"/>
    <property type="match status" value="1"/>
</dbReference>
<keyword evidence="3" id="KW-1185">Reference proteome</keyword>
<dbReference type="Proteomes" id="UP000029121">
    <property type="component" value="Unassembled WGS sequence"/>
</dbReference>
<dbReference type="PANTHER" id="PTHR24414">
    <property type="entry name" value="F-BOX/KELCH-REPEAT PROTEIN SKIP4"/>
    <property type="match status" value="1"/>
</dbReference>
<dbReference type="eggNOG" id="KOG1072">
    <property type="taxonomic scope" value="Eukaryota"/>
</dbReference>
<dbReference type="InterPro" id="IPR037293">
    <property type="entry name" value="Gal_Oxidase_central_sf"/>
</dbReference>
<gene>
    <name evidence="2" type="ORF">CARUB_v10003453mg</name>
</gene>
<evidence type="ECO:0000313" key="3">
    <source>
        <dbReference type="Proteomes" id="UP000029121"/>
    </source>
</evidence>
<protein>
    <recommendedName>
        <fullName evidence="1">FKB95-like N-terminal Kelch domain-containing protein</fullName>
    </recommendedName>
</protein>
<dbReference type="EMBL" id="KB870810">
    <property type="protein sequence ID" value="EOA22741.1"/>
    <property type="molecule type" value="Genomic_DNA"/>
</dbReference>
<proteinExistence type="predicted"/>
<evidence type="ECO:0000259" key="1">
    <source>
        <dbReference type="Pfam" id="PF25210"/>
    </source>
</evidence>